<dbReference type="Proteomes" id="UP000189935">
    <property type="component" value="Chromosome I"/>
</dbReference>
<evidence type="ECO:0000313" key="2">
    <source>
        <dbReference type="Proteomes" id="UP000189935"/>
    </source>
</evidence>
<sequence>MNCDYDGFNIESFEAGRGLWHARIRRADLMPVVIDGVVFSALEVGFAWSDPDAAIEDAKTQIDHLRLQQYAGAGQATGPQLAT</sequence>
<proteinExistence type="predicted"/>
<accession>A0A1M6YW30</accession>
<dbReference type="RefSeq" id="WP_079542709.1">
    <property type="nucleotide sequence ID" value="NZ_LT670844.1"/>
</dbReference>
<name>A0A1M6YW30_9BRAD</name>
<evidence type="ECO:0000313" key="1">
    <source>
        <dbReference type="EMBL" id="SHL22282.1"/>
    </source>
</evidence>
<protein>
    <submittedName>
        <fullName evidence="1">Uncharacterized protein</fullName>
    </submittedName>
</protein>
<gene>
    <name evidence="1" type="ORF">SAMN05444159_5356</name>
</gene>
<dbReference type="AlphaFoldDB" id="A0A1M6YW30"/>
<reference evidence="1 2" key="1">
    <citation type="submission" date="2016-11" db="EMBL/GenBank/DDBJ databases">
        <authorList>
            <person name="Jaros S."/>
            <person name="Januszkiewicz K."/>
            <person name="Wedrychowicz H."/>
        </authorList>
    </citation>
    <scope>NUCLEOTIDE SEQUENCE [LARGE SCALE GENOMIC DNA]</scope>
    <source>
        <strain evidence="1 2">GAS499</strain>
    </source>
</reference>
<dbReference type="EMBL" id="LT670844">
    <property type="protein sequence ID" value="SHL22282.1"/>
    <property type="molecule type" value="Genomic_DNA"/>
</dbReference>
<organism evidence="1 2">
    <name type="scientific">Bradyrhizobium lablabi</name>
    <dbReference type="NCBI Taxonomy" id="722472"/>
    <lineage>
        <taxon>Bacteria</taxon>
        <taxon>Pseudomonadati</taxon>
        <taxon>Pseudomonadota</taxon>
        <taxon>Alphaproteobacteria</taxon>
        <taxon>Hyphomicrobiales</taxon>
        <taxon>Nitrobacteraceae</taxon>
        <taxon>Bradyrhizobium</taxon>
    </lineage>
</organism>